<proteinExistence type="predicted"/>
<evidence type="ECO:0000313" key="3">
    <source>
        <dbReference type="Proteomes" id="UP000035760"/>
    </source>
</evidence>
<keyword evidence="2" id="KW-0723">Serine/threonine-protein kinase</keyword>
<reference evidence="2" key="2">
    <citation type="submission" date="2014-03" db="EMBL/GenBank/DDBJ databases">
        <title>Candidatus Competibacter-lineage genomes retrieved from metagenomes reveal functional metabolic diversity.</title>
        <authorList>
            <person name="McIlroy S.J."/>
            <person name="Albertsen M."/>
            <person name="Andresen E.K."/>
            <person name="Saunders A.M."/>
            <person name="Kristiansen R."/>
            <person name="Stokholm-Bjerregaard M."/>
            <person name="Nielsen K.L."/>
            <person name="Nielsen P.H."/>
        </authorList>
    </citation>
    <scope>NUCLEOTIDE SEQUENCE</scope>
    <source>
        <strain evidence="2">Run_A_D11</strain>
    </source>
</reference>
<evidence type="ECO:0000313" key="2">
    <source>
        <dbReference type="EMBL" id="CDI04717.1"/>
    </source>
</evidence>
<reference evidence="2" key="1">
    <citation type="submission" date="2013-07" db="EMBL/GenBank/DDBJ databases">
        <authorList>
            <person name="McIlroy S."/>
        </authorList>
    </citation>
    <scope>NUCLEOTIDE SEQUENCE [LARGE SCALE GENOMIC DNA]</scope>
    <source>
        <strain evidence="2">Run_A_D11</strain>
    </source>
</reference>
<accession>W6MAE2</accession>
<evidence type="ECO:0000259" key="1">
    <source>
        <dbReference type="PROSITE" id="PS50011"/>
    </source>
</evidence>
<dbReference type="Proteomes" id="UP000035760">
    <property type="component" value="Unassembled WGS sequence"/>
</dbReference>
<dbReference type="GO" id="GO:0004674">
    <property type="term" value="F:protein serine/threonine kinase activity"/>
    <property type="evidence" value="ECO:0007669"/>
    <property type="project" value="UniProtKB-KW"/>
</dbReference>
<keyword evidence="3" id="KW-1185">Reference proteome</keyword>
<dbReference type="EMBL" id="CBTJ020000116">
    <property type="protein sequence ID" value="CDI04717.1"/>
    <property type="molecule type" value="Genomic_DNA"/>
</dbReference>
<comment type="caution">
    <text evidence="2">The sequence shown here is derived from an EMBL/GenBank/DDBJ whole genome shotgun (WGS) entry which is preliminary data.</text>
</comment>
<name>W6MAE2_9GAMM</name>
<dbReference type="GO" id="GO:0005524">
    <property type="term" value="F:ATP binding"/>
    <property type="evidence" value="ECO:0007669"/>
    <property type="project" value="InterPro"/>
</dbReference>
<protein>
    <submittedName>
        <fullName evidence="2">Serine/threonine protein kinase</fullName>
    </submittedName>
</protein>
<dbReference type="SMART" id="SM00220">
    <property type="entry name" value="S_TKc"/>
    <property type="match status" value="1"/>
</dbReference>
<dbReference type="SUPFAM" id="SSF56112">
    <property type="entry name" value="Protein kinase-like (PK-like)"/>
    <property type="match status" value="1"/>
</dbReference>
<dbReference type="AlphaFoldDB" id="W6MAE2"/>
<feature type="domain" description="Protein kinase" evidence="1">
    <location>
        <begin position="23"/>
        <end position="332"/>
    </location>
</feature>
<keyword evidence="2" id="KW-0418">Kinase</keyword>
<dbReference type="Gene3D" id="1.10.510.10">
    <property type="entry name" value="Transferase(Phosphotransferase) domain 1"/>
    <property type="match status" value="1"/>
</dbReference>
<dbReference type="PROSITE" id="PS50011">
    <property type="entry name" value="PROTEIN_KINASE_DOM"/>
    <property type="match status" value="1"/>
</dbReference>
<dbReference type="Pfam" id="PF00069">
    <property type="entry name" value="Pkinase"/>
    <property type="match status" value="1"/>
</dbReference>
<dbReference type="InterPro" id="IPR051681">
    <property type="entry name" value="Ser/Thr_Kinases-Pseudokinases"/>
</dbReference>
<keyword evidence="2" id="KW-0808">Transferase</keyword>
<dbReference type="RefSeq" id="WP_071244482.1">
    <property type="nucleotide sequence ID" value="NZ_CBTJ020000116.1"/>
</dbReference>
<sequence length="483" mass="54024">MSQVTSESSRKNRTVVDQHGQRYELTGRIGAGGQGVVCTTNYPNVLVKVAQVAGARTPEQKREKLADWLGKIRRLMRQPLEGLPIAHPQALIVEPQPGYVMEWMDGLIPIADLLQTAFDTFMSDDGIEGYIKTGGLQRRLQILARLAWVLAELHGRGLAYGDLSPANVFVSQSLEYAEVWLIDADNISSQSRDSHQGVFTPDYGAPEILRGESGINTFTDSWSFAVLAYRFLTLAHPLKGDRVLDGEPELEETALRGELPWVDHPTDRSNARTLGLPSAITLNTPLKKLFEQCFNAGLHDPGQRPSLSEWADVLTDAIGHCVQCASCDSTFFYTKTLECPFCGHLQNQETALLLREYRYMPLALLSEGLSDDIPESLIRKECWSRTGKAIVLQSMTPLELKSLPLNTSLYADASLLCTLQLKEDGLWIAPANHTKIFLQRAADDKVLPIKRNQRLKSASRSETSFWLHLGLIEEEHVVWRFVW</sequence>
<dbReference type="OrthoDB" id="1022767at2"/>
<dbReference type="PANTHER" id="PTHR44329">
    <property type="entry name" value="SERINE/THREONINE-PROTEIN KINASE TNNI3K-RELATED"/>
    <property type="match status" value="1"/>
</dbReference>
<gene>
    <name evidence="2" type="ORF">BN873_p40022</name>
</gene>
<dbReference type="InterPro" id="IPR011009">
    <property type="entry name" value="Kinase-like_dom_sf"/>
</dbReference>
<organism evidence="2 3">
    <name type="scientific">Candidatus Competibacter denitrificans Run_A_D11</name>
    <dbReference type="NCBI Taxonomy" id="1400863"/>
    <lineage>
        <taxon>Bacteria</taxon>
        <taxon>Pseudomonadati</taxon>
        <taxon>Pseudomonadota</taxon>
        <taxon>Gammaproteobacteria</taxon>
        <taxon>Candidatus Competibacteraceae</taxon>
        <taxon>Candidatus Competibacter</taxon>
    </lineage>
</organism>
<dbReference type="InterPro" id="IPR000719">
    <property type="entry name" value="Prot_kinase_dom"/>
</dbReference>